<protein>
    <submittedName>
        <fullName evidence="1">Uncharacterized protein</fullName>
    </submittedName>
</protein>
<dbReference type="AlphaFoldDB" id="A0A1H0L9B0"/>
<reference evidence="1 2" key="1">
    <citation type="submission" date="2016-10" db="EMBL/GenBank/DDBJ databases">
        <authorList>
            <person name="de Groot N.N."/>
        </authorList>
    </citation>
    <scope>NUCLEOTIDE SEQUENCE [LARGE SCALE GENOMIC DNA]</scope>
    <source>
        <strain evidence="1 2">CECT 7543</strain>
    </source>
</reference>
<dbReference type="EMBL" id="LT629705">
    <property type="protein sequence ID" value="SDO64593.1"/>
    <property type="molecule type" value="Genomic_DNA"/>
</dbReference>
<organism evidence="1 2">
    <name type="scientific">Pseudomonas arsenicoxydans</name>
    <dbReference type="NCBI Taxonomy" id="702115"/>
    <lineage>
        <taxon>Bacteria</taxon>
        <taxon>Pseudomonadati</taxon>
        <taxon>Pseudomonadota</taxon>
        <taxon>Gammaproteobacteria</taxon>
        <taxon>Pseudomonadales</taxon>
        <taxon>Pseudomonadaceae</taxon>
        <taxon>Pseudomonas</taxon>
    </lineage>
</organism>
<dbReference type="PANTHER" id="PTHR30619:SF1">
    <property type="entry name" value="RECOMBINATION PROTEIN 2"/>
    <property type="match status" value="1"/>
</dbReference>
<evidence type="ECO:0000313" key="1">
    <source>
        <dbReference type="EMBL" id="SDO64593.1"/>
    </source>
</evidence>
<dbReference type="RefSeq" id="WP_090182601.1">
    <property type="nucleotide sequence ID" value="NZ_LT629705.1"/>
</dbReference>
<dbReference type="InterPro" id="IPR052159">
    <property type="entry name" value="Competence_DNA_uptake"/>
</dbReference>
<name>A0A1H0L9B0_9PSED</name>
<gene>
    <name evidence="1" type="ORF">SAMN04489798_3482</name>
</gene>
<accession>A0A1H0L9B0</accession>
<proteinExistence type="predicted"/>
<sequence length="481" mass="53237">MTDSGLKDKVAIRMYRGILGDCFLLRYTEAGVTRHLLIDCGVLQGEKDGKERMARIVDDVHQTTGGVLDLVVVTHEHHDHLSGFLYEQARFLGDDFHIGELWLAWTEDLNDPQAVALHARFNKAKVALAGVVGLCDSVSALNEDARIKTVQGLSAFIEPLADPASKDKRTTIEKLKDKVGSKAIRFLEPGDVVQPAALQTLKAYVMGPPRSEDRLRKNLPSSGAGKEVYMTSLDDAMALEERTLRLKGVAALDVDTPFARPYQRKTLDAQKGTYPNRANDDKADSVEQRYFSHENQWRCIEDEWLDGAETLALKMDSDTNNTSLVLAFELPDGQILLFPGDAQVGNWLSWGDQTYPKDSAPAEPAPLTRDDILARVTLYKVAHHCSHNATARAAGLEKMHDPRLVAMIPVDADVAKGKDWKMPYPDLLSALQERTRQRVVSGDGTPANEIKAFNDSPTDPNHPVSLSYGADDLWVEVSIPY</sequence>
<dbReference type="Gene3D" id="3.60.15.10">
    <property type="entry name" value="Ribonuclease Z/Hydroxyacylglutathione hydrolase-like"/>
    <property type="match status" value="1"/>
</dbReference>
<dbReference type="SUPFAM" id="SSF56281">
    <property type="entry name" value="Metallo-hydrolase/oxidoreductase"/>
    <property type="match status" value="1"/>
</dbReference>
<dbReference type="PANTHER" id="PTHR30619">
    <property type="entry name" value="DNA INTERNALIZATION/COMPETENCE PROTEIN COMEC/REC2"/>
    <property type="match status" value="1"/>
</dbReference>
<dbReference type="InterPro" id="IPR036866">
    <property type="entry name" value="RibonucZ/Hydroxyglut_hydro"/>
</dbReference>
<dbReference type="OrthoDB" id="418728at2"/>
<dbReference type="Proteomes" id="UP000198827">
    <property type="component" value="Chromosome I"/>
</dbReference>
<evidence type="ECO:0000313" key="2">
    <source>
        <dbReference type="Proteomes" id="UP000198827"/>
    </source>
</evidence>